<gene>
    <name evidence="1" type="ORF">KI659_17110</name>
</gene>
<evidence type="ECO:0000313" key="1">
    <source>
        <dbReference type="EMBL" id="MBS9525742.1"/>
    </source>
</evidence>
<evidence type="ECO:0000313" key="2">
    <source>
        <dbReference type="Proteomes" id="UP001319104"/>
    </source>
</evidence>
<dbReference type="RefSeq" id="WP_213946601.1">
    <property type="nucleotide sequence ID" value="NZ_JAHCMY010000018.1"/>
</dbReference>
<dbReference type="PANTHER" id="PTHR39324:SF1">
    <property type="entry name" value="CALCIUM DODECIN"/>
    <property type="match status" value="1"/>
</dbReference>
<dbReference type="InterPro" id="IPR036694">
    <property type="entry name" value="Dodecin-like_sf"/>
</dbReference>
<dbReference type="InterPro" id="IPR009923">
    <property type="entry name" value="Dodecin"/>
</dbReference>
<organism evidence="1 2">
    <name type="scientific">Litoribacter ruber</name>
    <dbReference type="NCBI Taxonomy" id="702568"/>
    <lineage>
        <taxon>Bacteria</taxon>
        <taxon>Pseudomonadati</taxon>
        <taxon>Bacteroidota</taxon>
        <taxon>Cytophagia</taxon>
        <taxon>Cytophagales</taxon>
        <taxon>Cyclobacteriaceae</taxon>
        <taxon>Litoribacter</taxon>
    </lineage>
</organism>
<dbReference type="Gene3D" id="3.30.1660.10">
    <property type="entry name" value="Flavin-binding protein dodecin"/>
    <property type="match status" value="1"/>
</dbReference>
<proteinExistence type="predicted"/>
<sequence>MSVVKIIEVIASSDKSFDDAVNNALKEASKSVKNIKSIYVKDMNANVENNQIVSYAVNAKISFTLQEKAEH</sequence>
<dbReference type="Proteomes" id="UP001319104">
    <property type="component" value="Unassembled WGS sequence"/>
</dbReference>
<dbReference type="EMBL" id="JAHCMY010000018">
    <property type="protein sequence ID" value="MBS9525742.1"/>
    <property type="molecule type" value="Genomic_DNA"/>
</dbReference>
<name>A0AAP2G2H2_9BACT</name>
<dbReference type="Pfam" id="PF07311">
    <property type="entry name" value="Dodecin"/>
    <property type="match status" value="1"/>
</dbReference>
<dbReference type="InterPro" id="IPR025543">
    <property type="entry name" value="Dodecin-like"/>
</dbReference>
<dbReference type="AlphaFoldDB" id="A0AAP2G2H2"/>
<comment type="caution">
    <text evidence="1">The sequence shown here is derived from an EMBL/GenBank/DDBJ whole genome shotgun (WGS) entry which is preliminary data.</text>
</comment>
<dbReference type="SUPFAM" id="SSF89807">
    <property type="entry name" value="Dodecin-like"/>
    <property type="match status" value="1"/>
</dbReference>
<keyword evidence="2" id="KW-1185">Reference proteome</keyword>
<dbReference type="PANTHER" id="PTHR39324">
    <property type="entry name" value="CALCIUM DODECIN"/>
    <property type="match status" value="1"/>
</dbReference>
<reference evidence="1 2" key="1">
    <citation type="submission" date="2021-05" db="EMBL/GenBank/DDBJ databases">
        <authorList>
            <person name="Zhang Z.D."/>
            <person name="Osman G."/>
        </authorList>
    </citation>
    <scope>NUCLEOTIDE SEQUENCE [LARGE SCALE GENOMIC DNA]</scope>
    <source>
        <strain evidence="1 2">KCTC 32217</strain>
    </source>
</reference>
<accession>A0AAP2G2H2</accession>
<protein>
    <submittedName>
        <fullName evidence="1">Dodecin domain-containing protein</fullName>
    </submittedName>
</protein>